<evidence type="ECO:0000313" key="2">
    <source>
        <dbReference type="EMBL" id="CAG8470990.1"/>
    </source>
</evidence>
<reference evidence="2" key="1">
    <citation type="submission" date="2021-06" db="EMBL/GenBank/DDBJ databases">
        <authorList>
            <person name="Kallberg Y."/>
            <person name="Tangrot J."/>
            <person name="Rosling A."/>
        </authorList>
    </citation>
    <scope>NUCLEOTIDE SEQUENCE</scope>
    <source>
        <strain evidence="2">IN212</strain>
    </source>
</reference>
<accession>A0A9N8VYM3</accession>
<feature type="coiled-coil region" evidence="1">
    <location>
        <begin position="84"/>
        <end position="111"/>
    </location>
</feature>
<dbReference type="EMBL" id="CAJVPZ010000610">
    <property type="protein sequence ID" value="CAG8470990.1"/>
    <property type="molecule type" value="Genomic_DNA"/>
</dbReference>
<organism evidence="2 3">
    <name type="scientific">Racocetra fulgida</name>
    <dbReference type="NCBI Taxonomy" id="60492"/>
    <lineage>
        <taxon>Eukaryota</taxon>
        <taxon>Fungi</taxon>
        <taxon>Fungi incertae sedis</taxon>
        <taxon>Mucoromycota</taxon>
        <taxon>Glomeromycotina</taxon>
        <taxon>Glomeromycetes</taxon>
        <taxon>Diversisporales</taxon>
        <taxon>Gigasporaceae</taxon>
        <taxon>Racocetra</taxon>
    </lineage>
</organism>
<evidence type="ECO:0000313" key="3">
    <source>
        <dbReference type="Proteomes" id="UP000789396"/>
    </source>
</evidence>
<dbReference type="AlphaFoldDB" id="A0A9N8VYM3"/>
<dbReference type="Proteomes" id="UP000789396">
    <property type="component" value="Unassembled WGS sequence"/>
</dbReference>
<sequence length="122" mass="14313">MTTILKLQNVPKGNQEVDLEDLIDSYLEDLDIWNIKDNELNKRTNLKPDDYIYTKVNNSENDDDRKVICDETNEKIIEEFVTYLSKKKEEVELEKKTLEQLIEEKKKVNNSQGSCRSSGRLT</sequence>
<keyword evidence="1" id="KW-0175">Coiled coil</keyword>
<proteinExistence type="predicted"/>
<comment type="caution">
    <text evidence="2">The sequence shown here is derived from an EMBL/GenBank/DDBJ whole genome shotgun (WGS) entry which is preliminary data.</text>
</comment>
<name>A0A9N8VYM3_9GLOM</name>
<protein>
    <submittedName>
        <fullName evidence="2">2493_t:CDS:1</fullName>
    </submittedName>
</protein>
<keyword evidence="3" id="KW-1185">Reference proteome</keyword>
<gene>
    <name evidence="2" type="ORF">RFULGI_LOCUS1116</name>
</gene>
<evidence type="ECO:0000256" key="1">
    <source>
        <dbReference type="SAM" id="Coils"/>
    </source>
</evidence>